<dbReference type="CDD" id="cd07818">
    <property type="entry name" value="SRPBCC_1"/>
    <property type="match status" value="1"/>
</dbReference>
<accession>A0A290S1H6</accession>
<evidence type="ECO:0008006" key="3">
    <source>
        <dbReference type="Google" id="ProtNLM"/>
    </source>
</evidence>
<evidence type="ECO:0000313" key="2">
    <source>
        <dbReference type="Proteomes" id="UP000016505"/>
    </source>
</evidence>
<sequence length="193" mass="21461">MLIKLLKILIKGVLLLLLVLVLIGLILPQSYSVNKTIEINANIEVVKPLVTDFSQWQKWSPWEKVDSSIRFTLGEPSSGLGAHQSWKGKWGYGEMIITSVSQNKVSFNILLNAEHIIRGTFNFSEQNGIVTLICNIEGQTTTPLISGYTAILSEYVLRNTVSLGLNNLKTVAQLSHSQRTMHSHDNQNSTGEN</sequence>
<dbReference type="OrthoDB" id="9807923at2"/>
<dbReference type="AlphaFoldDB" id="A0A290S1H6"/>
<proteinExistence type="predicted"/>
<dbReference type="Pfam" id="PF10604">
    <property type="entry name" value="Polyketide_cyc2"/>
    <property type="match status" value="1"/>
</dbReference>
<gene>
    <name evidence="1" type="ORF">PARC_a0664</name>
</gene>
<dbReference type="InterPro" id="IPR023393">
    <property type="entry name" value="START-like_dom_sf"/>
</dbReference>
<dbReference type="Proteomes" id="UP000016505">
    <property type="component" value="Chromosome I"/>
</dbReference>
<dbReference type="InterPro" id="IPR019587">
    <property type="entry name" value="Polyketide_cyclase/dehydratase"/>
</dbReference>
<dbReference type="EMBL" id="CP011025">
    <property type="protein sequence ID" value="ATC85377.1"/>
    <property type="molecule type" value="Genomic_DNA"/>
</dbReference>
<protein>
    <recommendedName>
        <fullName evidence="3">Polyketide cyclase / dehydrase and lipid transport</fullName>
    </recommendedName>
</protein>
<reference evidence="1 2" key="1">
    <citation type="journal article" date="2012" name="J. Bacteriol.">
        <title>Genome sequences of type strains of seven species of the marine bacterium Pseudoalteromonas.</title>
        <authorList>
            <person name="Xie B.B."/>
            <person name="Shu Y.L."/>
            <person name="Qin Q.L."/>
            <person name="Rong J.C."/>
            <person name="Zhang X.Y."/>
            <person name="Chen X.L."/>
            <person name="Shi M."/>
            <person name="He H.L."/>
            <person name="Zhou B.C."/>
            <person name="Zhang Y.Z."/>
        </authorList>
    </citation>
    <scope>NUCLEOTIDE SEQUENCE [LARGE SCALE GENOMIC DNA]</scope>
    <source>
        <strain evidence="1 2">A 37-1-2</strain>
    </source>
</reference>
<dbReference type="RefSeq" id="WP_010554265.1">
    <property type="nucleotide sequence ID" value="NZ_CP011025.1"/>
</dbReference>
<evidence type="ECO:0000313" key="1">
    <source>
        <dbReference type="EMBL" id="ATC85377.1"/>
    </source>
</evidence>
<organism evidence="1 2">
    <name type="scientific">Pseudoalteromonas arctica A 37-1-2</name>
    <dbReference type="NCBI Taxonomy" id="1117313"/>
    <lineage>
        <taxon>Bacteria</taxon>
        <taxon>Pseudomonadati</taxon>
        <taxon>Pseudomonadota</taxon>
        <taxon>Gammaproteobacteria</taxon>
        <taxon>Alteromonadales</taxon>
        <taxon>Pseudoalteromonadaceae</taxon>
        <taxon>Pseudoalteromonas</taxon>
    </lineage>
</organism>
<dbReference type="Gene3D" id="3.30.530.20">
    <property type="match status" value="1"/>
</dbReference>
<dbReference type="SUPFAM" id="SSF55961">
    <property type="entry name" value="Bet v1-like"/>
    <property type="match status" value="1"/>
</dbReference>
<name>A0A290S1H6_9GAMM</name>
<dbReference type="KEGG" id="part:PARC_a0664"/>